<protein>
    <recommendedName>
        <fullName evidence="1">Protein kinase domain-containing protein</fullName>
    </recommendedName>
</protein>
<organism evidence="2 3">
    <name type="scientific">Polarella glacialis</name>
    <name type="common">Dinoflagellate</name>
    <dbReference type="NCBI Taxonomy" id="89957"/>
    <lineage>
        <taxon>Eukaryota</taxon>
        <taxon>Sar</taxon>
        <taxon>Alveolata</taxon>
        <taxon>Dinophyceae</taxon>
        <taxon>Suessiales</taxon>
        <taxon>Suessiaceae</taxon>
        <taxon>Polarella</taxon>
    </lineage>
</organism>
<dbReference type="SMART" id="SM00220">
    <property type="entry name" value="S_TKc"/>
    <property type="match status" value="1"/>
</dbReference>
<dbReference type="PANTHER" id="PTHR44167">
    <property type="entry name" value="OVARIAN-SPECIFIC SERINE/THREONINE-PROTEIN KINASE LOK-RELATED"/>
    <property type="match status" value="1"/>
</dbReference>
<comment type="caution">
    <text evidence="2">The sequence shown here is derived from an EMBL/GenBank/DDBJ whole genome shotgun (WGS) entry which is preliminary data.</text>
</comment>
<dbReference type="Gene3D" id="1.10.510.10">
    <property type="entry name" value="Transferase(Phosphotransferase) domain 1"/>
    <property type="match status" value="1"/>
</dbReference>
<evidence type="ECO:0000259" key="1">
    <source>
        <dbReference type="PROSITE" id="PS50011"/>
    </source>
</evidence>
<feature type="domain" description="Protein kinase" evidence="1">
    <location>
        <begin position="166"/>
        <end position="463"/>
    </location>
</feature>
<dbReference type="PANTHER" id="PTHR44167:SF24">
    <property type="entry name" value="SERINE_THREONINE-PROTEIN KINASE CHK2"/>
    <property type="match status" value="1"/>
</dbReference>
<evidence type="ECO:0000313" key="2">
    <source>
        <dbReference type="EMBL" id="CAE8731696.1"/>
    </source>
</evidence>
<dbReference type="AlphaFoldDB" id="A0A813LKK9"/>
<dbReference type="PROSITE" id="PS50011">
    <property type="entry name" value="PROTEIN_KINASE_DOM"/>
    <property type="match status" value="1"/>
</dbReference>
<dbReference type="InterPro" id="IPR000719">
    <property type="entry name" value="Prot_kinase_dom"/>
</dbReference>
<dbReference type="GO" id="GO:0005524">
    <property type="term" value="F:ATP binding"/>
    <property type="evidence" value="ECO:0007669"/>
    <property type="project" value="InterPro"/>
</dbReference>
<dbReference type="Proteomes" id="UP000626109">
    <property type="component" value="Unassembled WGS sequence"/>
</dbReference>
<dbReference type="InterPro" id="IPR008266">
    <property type="entry name" value="Tyr_kinase_AS"/>
</dbReference>
<dbReference type="Pfam" id="PF00069">
    <property type="entry name" value="Pkinase"/>
    <property type="match status" value="1"/>
</dbReference>
<dbReference type="SUPFAM" id="SSF56112">
    <property type="entry name" value="Protein kinase-like (PK-like)"/>
    <property type="match status" value="1"/>
</dbReference>
<evidence type="ECO:0000313" key="3">
    <source>
        <dbReference type="Proteomes" id="UP000626109"/>
    </source>
</evidence>
<dbReference type="GO" id="GO:0005634">
    <property type="term" value="C:nucleus"/>
    <property type="evidence" value="ECO:0007669"/>
    <property type="project" value="TreeGrafter"/>
</dbReference>
<dbReference type="PROSITE" id="PS00109">
    <property type="entry name" value="PROTEIN_KINASE_TYR"/>
    <property type="match status" value="1"/>
</dbReference>
<reference evidence="2" key="1">
    <citation type="submission" date="2021-02" db="EMBL/GenBank/DDBJ databases">
        <authorList>
            <person name="Dougan E. K."/>
            <person name="Rhodes N."/>
            <person name="Thang M."/>
            <person name="Chan C."/>
        </authorList>
    </citation>
    <scope>NUCLEOTIDE SEQUENCE</scope>
</reference>
<gene>
    <name evidence="2" type="ORF">PGLA2088_LOCUS46114</name>
</gene>
<dbReference type="GO" id="GO:0044773">
    <property type="term" value="P:mitotic DNA damage checkpoint signaling"/>
    <property type="evidence" value="ECO:0007669"/>
    <property type="project" value="TreeGrafter"/>
</dbReference>
<dbReference type="GO" id="GO:0004674">
    <property type="term" value="F:protein serine/threonine kinase activity"/>
    <property type="evidence" value="ECO:0007669"/>
    <property type="project" value="TreeGrafter"/>
</dbReference>
<name>A0A813LKK9_POLGL</name>
<accession>A0A813LKK9</accession>
<sequence>MDYFAIGGKPFLSRFPPHIPGIFNPNRLQEHQQQDGGAEALLAAGVAGAGAGAGAGAAAGAAGGDGRLNPGLVQNQSEAFQALQAFQYSAQAQAFQFSAPSFQPRARVAEHGGASAGAAGVSPLSPFAPAFPDAAPPDDGFVRAPQALHQGFNAPDEVQPWEASRFEVLRKLQDATRNRGQVHLMRDTHQGNRLVAVKQMPNRWIQTCHSEFVVEHPTETEMPWQDCGCIRFLNKQSYLYGCELLGVYRDDTHTFVITAFATEGDLFSWCEGGEAPGHAREVVVQPIARQIIEGVQQLHDFNIVHRDLSLENVLMTKMEDDSLQIRLIDFSMASTARVFRNCVRGKASYQAPELHGDQEYDALLSDAFSVGVTLYAVLLKDYPWLSTRPGGCKCFEYVRKHGFRSYLAKRKLRNSTQKVVEVMSEPLVQLLEGLLAFDPAQRLTLGERTWNGQRRSVWDEAWLHTGPGTD</sequence>
<dbReference type="InterPro" id="IPR011009">
    <property type="entry name" value="Kinase-like_dom_sf"/>
</dbReference>
<dbReference type="EMBL" id="CAJNNW010036048">
    <property type="protein sequence ID" value="CAE8731696.1"/>
    <property type="molecule type" value="Genomic_DNA"/>
</dbReference>
<proteinExistence type="predicted"/>